<dbReference type="EMBL" id="JBGMEF010000018">
    <property type="protein sequence ID" value="MFO3667134.1"/>
    <property type="molecule type" value="Genomic_DNA"/>
</dbReference>
<comment type="similarity">
    <text evidence="1">Belongs to the asp23 family.</text>
</comment>
<dbReference type="RefSeq" id="WP_410035536.1">
    <property type="nucleotide sequence ID" value="NZ_JBGMEF010000018.1"/>
</dbReference>
<accession>A0ABW9MD66</accession>
<keyword evidence="3" id="KW-1185">Reference proteome</keyword>
<evidence type="ECO:0000313" key="2">
    <source>
        <dbReference type="EMBL" id="MFO3667134.1"/>
    </source>
</evidence>
<protein>
    <submittedName>
        <fullName evidence="2">Asp23/Gls24 family envelope stress response protein</fullName>
    </submittedName>
</protein>
<dbReference type="Pfam" id="PF03780">
    <property type="entry name" value="Asp23"/>
    <property type="match status" value="1"/>
</dbReference>
<dbReference type="InterPro" id="IPR005531">
    <property type="entry name" value="Asp23"/>
</dbReference>
<name>A0ABW9MD66_9FIRM</name>
<organism evidence="2 3">
    <name type="scientific">Anaerococcus kampingae</name>
    <dbReference type="NCBI Taxonomy" id="3115614"/>
    <lineage>
        <taxon>Bacteria</taxon>
        <taxon>Bacillati</taxon>
        <taxon>Bacillota</taxon>
        <taxon>Tissierellia</taxon>
        <taxon>Tissierellales</taxon>
        <taxon>Peptoniphilaceae</taxon>
        <taxon>Anaerococcus</taxon>
    </lineage>
</organism>
<sequence>MTNNFKDGSVKIADEILDQIATTAAEEVYGVYEDTSEEGFMHSLQSKATKTNIRKIAGNLVIDINLSLDKNINVRKTVKKVQKNVKDVIETMTGIGVSRVNINVNRLEI</sequence>
<evidence type="ECO:0000256" key="1">
    <source>
        <dbReference type="ARBA" id="ARBA00005721"/>
    </source>
</evidence>
<proteinExistence type="inferred from homology"/>
<dbReference type="Proteomes" id="UP001637994">
    <property type="component" value="Unassembled WGS sequence"/>
</dbReference>
<reference evidence="2 3" key="1">
    <citation type="journal article" date="2025" name="Anaerobe">
        <title>Description of Anaerococcus kampingiae sp. nov., Anaerococcus groningensis sp. nov., Anaerococcus martiniensis sp. nov., and Anaerococcus cruorum sp. nov., isolated from human clinical specimens.</title>
        <authorList>
            <person name="Boiten K.E."/>
            <person name="Meijer J."/>
            <person name="van Wezel E.M."/>
            <person name="Veloo A.C.M."/>
        </authorList>
    </citation>
    <scope>NUCLEOTIDE SEQUENCE [LARGE SCALE GENOMIC DNA]</scope>
    <source>
        <strain evidence="2 3">ENR0874</strain>
    </source>
</reference>
<comment type="caution">
    <text evidence="2">The sequence shown here is derived from an EMBL/GenBank/DDBJ whole genome shotgun (WGS) entry which is preliminary data.</text>
</comment>
<evidence type="ECO:0000313" key="3">
    <source>
        <dbReference type="Proteomes" id="UP001637994"/>
    </source>
</evidence>
<dbReference type="PANTHER" id="PTHR34297">
    <property type="entry name" value="HYPOTHETICAL CYTOSOLIC PROTEIN-RELATED"/>
    <property type="match status" value="1"/>
</dbReference>
<gene>
    <name evidence="2" type="ORF">ACCQ42_05050</name>
</gene>